<sequence length="241" mass="27178">GSAGGLFYRLPGHRLARRKMRPAQAGGLWPQQGVRCRPRRACPRVGASGGLGDPHRRPRRRRGWQARPARIDPVYRGLGGRPAPGGGRHQDPRRPAHRAGEWCWPRRDGYRGGRGQGAAAQSGRGGWQRSGRRRRRQGWGRGDARLAKVERHPRPGPVRRAGRRRRRIGLVYGRHPRRHGRGSRPQRDCGSREDNTHRRQRGCSRDRGRGRSLRDAGSGRRRGRHRALRGPGHAKGADLFV</sequence>
<feature type="compositionally biased region" description="Basic residues" evidence="1">
    <location>
        <begin position="219"/>
        <end position="228"/>
    </location>
</feature>
<keyword evidence="2" id="KW-0413">Isomerase</keyword>
<name>A0A6J4QEY2_9ACTN</name>
<dbReference type="AlphaFoldDB" id="A0A6J4QEY2"/>
<dbReference type="EC" id="5.3.1.16" evidence="2"/>
<feature type="compositionally biased region" description="Basic and acidic residues" evidence="1">
    <location>
        <begin position="88"/>
        <end position="111"/>
    </location>
</feature>
<accession>A0A6J4QEY2</accession>
<feature type="compositionally biased region" description="Basic and acidic residues" evidence="1">
    <location>
        <begin position="185"/>
        <end position="218"/>
    </location>
</feature>
<proteinExistence type="predicted"/>
<protein>
    <submittedName>
        <fullName evidence="2">Phosphoribosylformimino-5-aminoimidazole carboxamide ribotide isomerase</fullName>
        <ecNumber evidence="2">5.3.1.16</ecNumber>
    </submittedName>
</protein>
<feature type="non-terminal residue" evidence="2">
    <location>
        <position position="241"/>
    </location>
</feature>
<reference evidence="2" key="1">
    <citation type="submission" date="2020-02" db="EMBL/GenBank/DDBJ databases">
        <authorList>
            <person name="Meier V. D."/>
        </authorList>
    </citation>
    <scope>NUCLEOTIDE SEQUENCE</scope>
    <source>
        <strain evidence="2">AVDCRST_MAG82</strain>
    </source>
</reference>
<dbReference type="EMBL" id="CADCVA010000344">
    <property type="protein sequence ID" value="CAA9439880.1"/>
    <property type="molecule type" value="Genomic_DNA"/>
</dbReference>
<evidence type="ECO:0000313" key="2">
    <source>
        <dbReference type="EMBL" id="CAA9439880.1"/>
    </source>
</evidence>
<organism evidence="2">
    <name type="scientific">uncultured Rubrobacteraceae bacterium</name>
    <dbReference type="NCBI Taxonomy" id="349277"/>
    <lineage>
        <taxon>Bacteria</taxon>
        <taxon>Bacillati</taxon>
        <taxon>Actinomycetota</taxon>
        <taxon>Rubrobacteria</taxon>
        <taxon>Rubrobacterales</taxon>
        <taxon>Rubrobacteraceae</taxon>
        <taxon>environmental samples</taxon>
    </lineage>
</organism>
<gene>
    <name evidence="2" type="ORF">AVDCRST_MAG82-2778</name>
</gene>
<feature type="compositionally biased region" description="Basic residues" evidence="1">
    <location>
        <begin position="160"/>
        <end position="184"/>
    </location>
</feature>
<feature type="compositionally biased region" description="Basic and acidic residues" evidence="1">
    <location>
        <begin position="142"/>
        <end position="153"/>
    </location>
</feature>
<feature type="non-terminal residue" evidence="2">
    <location>
        <position position="1"/>
    </location>
</feature>
<feature type="region of interest" description="Disordered" evidence="1">
    <location>
        <begin position="44"/>
        <end position="241"/>
    </location>
</feature>
<evidence type="ECO:0000256" key="1">
    <source>
        <dbReference type="SAM" id="MobiDB-lite"/>
    </source>
</evidence>
<feature type="compositionally biased region" description="Gly residues" evidence="1">
    <location>
        <begin position="77"/>
        <end position="87"/>
    </location>
</feature>
<dbReference type="GO" id="GO:0003949">
    <property type="term" value="F:1-(5-phosphoribosyl)-5-[(5-phosphoribosylamino)methylideneamino]imidazole-4-carboxamide isomerase activity"/>
    <property type="evidence" value="ECO:0007669"/>
    <property type="project" value="UniProtKB-EC"/>
</dbReference>